<gene>
    <name evidence="8" type="ORF">N495_18020</name>
</gene>
<dbReference type="InterPro" id="IPR003841">
    <property type="entry name" value="Na/Pi_transpt"/>
</dbReference>
<sequence>MNVFAMLTGLIGGLGLFIYGMNLMGDGLQNVAGEKVKVFFEKVTSNPVKGVLTGVVVTGVIQSSSATTVMVVGFVNAGLMTLTQAAGVIMGANIGTTVTGQLVAFNVTAGAPLFVGVGTAIVLFAKKKKTKEIGNIILGFGILFMGMEIMKEAMAPLGQSEAFKSLALSLSHNVFLGIVVGMGMTAIVQSSSATIGILIALSSNGVLPLSAALPILFGDNIGTCVTALLASIGASKNARKAALFHLTFNVIGTVIFAFILVPLTPFVRVVTNLTPGDVGRQIANAHTIFNLVNTFIQIWFIKYIVAFVNKMIPGSDPYEKMAPKYIDERLLENPTIAINQTIKEVVRMANKAKENLQLSIDAFEKNDLELVSKVYENEKLINILNKSITTYLVKLNNLKLSDKQLNLVGSMFHVVNDIERIGDHAENIIDLTSEKIEKRIQFSDDATYDIKHLFNYTLDSLTRTIEGFESNDVERSQSVMYVEEKIDNLEEQLRETNIRRLNKGTCNANASAIFLDIINNFERVGDHCTNIAQTVINR</sequence>
<dbReference type="Gene3D" id="1.20.58.220">
    <property type="entry name" value="Phosphate transport system protein phou homolog 2, domain 2"/>
    <property type="match status" value="1"/>
</dbReference>
<keyword evidence="3 6" id="KW-0812">Transmembrane</keyword>
<feature type="transmembrane region" description="Helical" evidence="6">
    <location>
        <begin position="6"/>
        <end position="25"/>
    </location>
</feature>
<feature type="transmembrane region" description="Helical" evidence="6">
    <location>
        <begin position="283"/>
        <end position="305"/>
    </location>
</feature>
<dbReference type="PATRIC" id="fig|1379739.3.peg.3983"/>
<feature type="transmembrane region" description="Helical" evidence="6">
    <location>
        <begin position="69"/>
        <end position="90"/>
    </location>
</feature>
<evidence type="ECO:0000313" key="8">
    <source>
        <dbReference type="EMBL" id="KIS22354.1"/>
    </source>
</evidence>
<keyword evidence="2" id="KW-1003">Cell membrane</keyword>
<dbReference type="GO" id="GO:0005436">
    <property type="term" value="F:sodium:phosphate symporter activity"/>
    <property type="evidence" value="ECO:0007669"/>
    <property type="project" value="InterPro"/>
</dbReference>
<comment type="subcellular location">
    <subcellularLocation>
        <location evidence="1">Cell membrane</location>
        <topology evidence="1">Multi-pass membrane protein</topology>
    </subcellularLocation>
</comment>
<name>A0A0D1AGN1_CLOBO</name>
<evidence type="ECO:0000256" key="4">
    <source>
        <dbReference type="ARBA" id="ARBA00022989"/>
    </source>
</evidence>
<feature type="domain" description="PhoU" evidence="7">
    <location>
        <begin position="346"/>
        <end position="430"/>
    </location>
</feature>
<dbReference type="Pfam" id="PF02690">
    <property type="entry name" value="Na_Pi_cotrans"/>
    <property type="match status" value="2"/>
</dbReference>
<evidence type="ECO:0000256" key="1">
    <source>
        <dbReference type="ARBA" id="ARBA00004651"/>
    </source>
</evidence>
<evidence type="ECO:0000256" key="6">
    <source>
        <dbReference type="SAM" id="Phobius"/>
    </source>
</evidence>
<feature type="transmembrane region" description="Helical" evidence="6">
    <location>
        <begin position="174"/>
        <end position="201"/>
    </location>
</feature>
<dbReference type="EMBL" id="JXSU01000008">
    <property type="protein sequence ID" value="KIS22354.1"/>
    <property type="molecule type" value="Genomic_DNA"/>
</dbReference>
<reference evidence="8 9" key="1">
    <citation type="submission" date="2014-06" db="EMBL/GenBank/DDBJ databases">
        <title>Genome characterization of distinct group I Clostridium botulinum lineages.</title>
        <authorList>
            <person name="Giordani F."/>
            <person name="Anselmo A."/>
            <person name="Fillo S."/>
            <person name="Palozzi A.M."/>
            <person name="Fortunato A."/>
            <person name="Gentile B."/>
            <person name="Ciammaruconi A."/>
            <person name="Anniballi F."/>
            <person name="De Medici D."/>
            <person name="Lista F."/>
        </authorList>
    </citation>
    <scope>NUCLEOTIDE SEQUENCE [LARGE SCALE GENOMIC DNA]</scope>
    <source>
        <strain evidence="8 9">B2 450</strain>
    </source>
</reference>
<dbReference type="Proteomes" id="UP000032250">
    <property type="component" value="Unassembled WGS sequence"/>
</dbReference>
<dbReference type="NCBIfam" id="TIGR00704">
    <property type="entry name" value="NaPi_cotrn_rel"/>
    <property type="match status" value="1"/>
</dbReference>
<dbReference type="OrthoDB" id="9763003at2"/>
<dbReference type="RefSeq" id="WP_003482973.1">
    <property type="nucleotide sequence ID" value="NZ_JXSU01000008.1"/>
</dbReference>
<evidence type="ECO:0000256" key="2">
    <source>
        <dbReference type="ARBA" id="ARBA00022475"/>
    </source>
</evidence>
<feature type="transmembrane region" description="Helical" evidence="6">
    <location>
        <begin position="242"/>
        <end position="263"/>
    </location>
</feature>
<organism evidence="8 9">
    <name type="scientific">Clostridium botulinum B2 450</name>
    <dbReference type="NCBI Taxonomy" id="1379739"/>
    <lineage>
        <taxon>Bacteria</taxon>
        <taxon>Bacillati</taxon>
        <taxon>Bacillota</taxon>
        <taxon>Clostridia</taxon>
        <taxon>Eubacteriales</taxon>
        <taxon>Clostridiaceae</taxon>
        <taxon>Clostridium</taxon>
    </lineage>
</organism>
<evidence type="ECO:0000259" key="7">
    <source>
        <dbReference type="Pfam" id="PF01895"/>
    </source>
</evidence>
<dbReference type="PANTHER" id="PTHR10010:SF46">
    <property type="entry name" value="SODIUM-DEPENDENT PHOSPHATE TRANSPORT PROTEIN 2B"/>
    <property type="match status" value="1"/>
</dbReference>
<dbReference type="HOGENOM" id="CLU_025623_0_1_9"/>
<dbReference type="GO" id="GO:0044341">
    <property type="term" value="P:sodium-dependent phosphate transport"/>
    <property type="evidence" value="ECO:0007669"/>
    <property type="project" value="InterPro"/>
</dbReference>
<dbReference type="NCBIfam" id="NF037997">
    <property type="entry name" value="Na_Pi_symport"/>
    <property type="match status" value="1"/>
</dbReference>
<protein>
    <submittedName>
        <fullName evidence="8">Sodium-dependent phosphate transporter</fullName>
    </submittedName>
</protein>
<evidence type="ECO:0000256" key="3">
    <source>
        <dbReference type="ARBA" id="ARBA00022692"/>
    </source>
</evidence>
<proteinExistence type="predicted"/>
<feature type="transmembrane region" description="Helical" evidence="6">
    <location>
        <begin position="102"/>
        <end position="125"/>
    </location>
</feature>
<accession>A0A0D1AGN1</accession>
<comment type="caution">
    <text evidence="8">The sequence shown here is derived from an EMBL/GenBank/DDBJ whole genome shotgun (WGS) entry which is preliminary data.</text>
</comment>
<evidence type="ECO:0000313" key="9">
    <source>
        <dbReference type="Proteomes" id="UP000032250"/>
    </source>
</evidence>
<dbReference type="SUPFAM" id="SSF109755">
    <property type="entry name" value="PhoU-like"/>
    <property type="match status" value="1"/>
</dbReference>
<feature type="domain" description="PhoU" evidence="7">
    <location>
        <begin position="450"/>
        <end position="535"/>
    </location>
</feature>
<dbReference type="PANTHER" id="PTHR10010">
    <property type="entry name" value="SOLUTE CARRIER FAMILY 34 SODIUM PHOSPHATE , MEMBER 2-RELATED"/>
    <property type="match status" value="1"/>
</dbReference>
<dbReference type="Pfam" id="PF01895">
    <property type="entry name" value="PhoU"/>
    <property type="match status" value="2"/>
</dbReference>
<dbReference type="InterPro" id="IPR026022">
    <property type="entry name" value="PhoU_dom"/>
</dbReference>
<keyword evidence="5 6" id="KW-0472">Membrane</keyword>
<dbReference type="GO" id="GO:0005886">
    <property type="term" value="C:plasma membrane"/>
    <property type="evidence" value="ECO:0007669"/>
    <property type="project" value="UniProtKB-SubCell"/>
</dbReference>
<evidence type="ECO:0000256" key="5">
    <source>
        <dbReference type="ARBA" id="ARBA00023136"/>
    </source>
</evidence>
<dbReference type="InterPro" id="IPR004633">
    <property type="entry name" value="NaPi_cotrn-rel/YqeW-like"/>
</dbReference>
<dbReference type="AlphaFoldDB" id="A0A0D1AGN1"/>
<dbReference type="InterPro" id="IPR038078">
    <property type="entry name" value="PhoU-like_sf"/>
</dbReference>
<keyword evidence="4 6" id="KW-1133">Transmembrane helix</keyword>